<dbReference type="Gene3D" id="3.20.20.30">
    <property type="entry name" value="Luciferase-like domain"/>
    <property type="match status" value="1"/>
</dbReference>
<dbReference type="SUPFAM" id="SSF51679">
    <property type="entry name" value="Bacterial luciferase-like"/>
    <property type="match status" value="1"/>
</dbReference>
<organism evidence="4 5">
    <name type="scientific">Corallococcus llansteffanensis</name>
    <dbReference type="NCBI Taxonomy" id="2316731"/>
    <lineage>
        <taxon>Bacteria</taxon>
        <taxon>Pseudomonadati</taxon>
        <taxon>Myxococcota</taxon>
        <taxon>Myxococcia</taxon>
        <taxon>Myxococcales</taxon>
        <taxon>Cystobacterineae</taxon>
        <taxon>Myxococcaceae</taxon>
        <taxon>Corallococcus</taxon>
    </lineage>
</organism>
<dbReference type="Gene3D" id="3.30.559.10">
    <property type="entry name" value="Chloramphenicol acetyltransferase-like domain"/>
    <property type="match status" value="1"/>
</dbReference>
<sequence>MGAVAPAGSRAHAAGRRAPASGLRGGAGADGRTRGLPLQRGDARPLRCLPRPCPGLPRLRAPERPPRPHRPLPPERGRTPGRLGTDGRMGLPDAAGPSARRAGRGSLLVDGRALRGGARPPAQALARRRRLRPRGNMKNVQDVYRLSPVQRELLARPELPEARPCSLHWSFRQELDEAALEAALRQLLARHTALRTAFVWHGMSEPMQVVRGRVEPRLERLDLSGLAEAEQSARRTTFLAEERRRAMNPTQAPLLRATVLRTSPEAGTVVLTWHPLILDDASARRCLQELFLLYRAARGQEEAGLGRSHPYRDYVVSLERQDPRAEEARIRETLRGARRTGLLDAWLARATEPSPSSAVPEGEGLVQRFLLSPAATGQVQAFLRQHTLDLSTLLQAAWALLLHQYGLGDEFLFGVLTGGPAPLSGGDSLVGRFATLAPRRIQVPRGGTLLRWLRGLQAEWSQTPSDEAGAFPPLRACLDGSEGGSLFDSVLMTDAEDAALKSLARSLGFHGLTHPPAPLPAPLVISATSGPRLALRFHYDARRFASTAVARLAGHLGTLVEELALCSDAEPSALTRPPGETDNTSHGSTLTVGTVFGSAEVEAVLAQHPAVARVSVVPDTRAGNAGGLVAQVVPTRPAEGAHRKKPGFGLFYFANEDVNARDRYRLYLEGARLADRNGFAAIWTPERHFDEHGGLYPNPAVLTAALAIATERIGLRAGSVVLPLHHPLRVAEDWSAIDNLSKGRVGMAVTSGWMPQDFALAPDHFANKRDVLFRALEQVRELWRGGAVPFPEGTGKDVLLRTFPRPVQPELPVWLTCPGNPELFEKAGELGVHVLTSLASQSVEEVRDKIALYRAARARAGHDPATGTVTVMLHTFVGKDADEVLDQVREPLTHYLRTHLRLQEMRIRSMELPVDVDDPKLLDRLASFAFELHYRMSALIGTPTSCLPMVDRLAEIGADELACFIDFGVDENAVLAALSHLVELKQLVDDEALRLRRVLSEYLEERLPGHPPVVFSSGPGLTRS</sequence>
<dbReference type="NCBIfam" id="TIGR04020">
    <property type="entry name" value="seco_metab_LLM"/>
    <property type="match status" value="1"/>
</dbReference>
<reference evidence="5" key="1">
    <citation type="submission" date="2018-09" db="EMBL/GenBank/DDBJ databases">
        <authorList>
            <person name="Livingstone P.G."/>
            <person name="Whitworth D.E."/>
        </authorList>
    </citation>
    <scope>NUCLEOTIDE SEQUENCE [LARGE SCALE GENOMIC DNA]</scope>
    <source>
        <strain evidence="5">CA051B</strain>
    </source>
</reference>
<dbReference type="GO" id="GO:0005737">
    <property type="term" value="C:cytoplasm"/>
    <property type="evidence" value="ECO:0007669"/>
    <property type="project" value="TreeGrafter"/>
</dbReference>
<feature type="domain" description="Condensation" evidence="3">
    <location>
        <begin position="140"/>
        <end position="565"/>
    </location>
</feature>
<dbReference type="PANTHER" id="PTHR45527:SF1">
    <property type="entry name" value="FATTY ACID SYNTHASE"/>
    <property type="match status" value="1"/>
</dbReference>
<dbReference type="PANTHER" id="PTHR45527">
    <property type="entry name" value="NONRIBOSOMAL PEPTIDE SYNTHETASE"/>
    <property type="match status" value="1"/>
</dbReference>
<name>A0A3A8PWN4_9BACT</name>
<evidence type="ECO:0000313" key="4">
    <source>
        <dbReference type="EMBL" id="RKH60408.1"/>
    </source>
</evidence>
<dbReference type="GO" id="GO:0044550">
    <property type="term" value="P:secondary metabolite biosynthetic process"/>
    <property type="evidence" value="ECO:0007669"/>
    <property type="project" value="TreeGrafter"/>
</dbReference>
<evidence type="ECO:0000259" key="2">
    <source>
        <dbReference type="Pfam" id="PF00296"/>
    </source>
</evidence>
<proteinExistence type="predicted"/>
<protein>
    <submittedName>
        <fullName evidence="4">LLM class flavin-dependent oxidoreductase</fullName>
    </submittedName>
</protein>
<evidence type="ECO:0000259" key="3">
    <source>
        <dbReference type="Pfam" id="PF00668"/>
    </source>
</evidence>
<dbReference type="InterPro" id="IPR036661">
    <property type="entry name" value="Luciferase-like_sf"/>
</dbReference>
<dbReference type="GO" id="GO:0016705">
    <property type="term" value="F:oxidoreductase activity, acting on paired donors, with incorporation or reduction of molecular oxygen"/>
    <property type="evidence" value="ECO:0007669"/>
    <property type="project" value="InterPro"/>
</dbReference>
<dbReference type="EMBL" id="RAWB01000115">
    <property type="protein sequence ID" value="RKH60408.1"/>
    <property type="molecule type" value="Genomic_DNA"/>
</dbReference>
<feature type="domain" description="Luciferase-like" evidence="2">
    <location>
        <begin position="661"/>
        <end position="959"/>
    </location>
</feature>
<dbReference type="GO" id="GO:0043041">
    <property type="term" value="P:amino acid activation for nonribosomal peptide biosynthetic process"/>
    <property type="evidence" value="ECO:0007669"/>
    <property type="project" value="TreeGrafter"/>
</dbReference>
<dbReference type="Gene3D" id="3.30.559.30">
    <property type="entry name" value="Nonribosomal peptide synthetase, condensation domain"/>
    <property type="match status" value="1"/>
</dbReference>
<dbReference type="GO" id="GO:0031177">
    <property type="term" value="F:phosphopantetheine binding"/>
    <property type="evidence" value="ECO:0007669"/>
    <property type="project" value="TreeGrafter"/>
</dbReference>
<dbReference type="InterPro" id="IPR024011">
    <property type="entry name" value="Biosynth_lucif-like_mOase_dom"/>
</dbReference>
<dbReference type="InterPro" id="IPR023213">
    <property type="entry name" value="CAT-like_dom_sf"/>
</dbReference>
<feature type="compositionally biased region" description="Low complexity" evidence="1">
    <location>
        <begin position="1"/>
        <end position="22"/>
    </location>
</feature>
<dbReference type="InterPro" id="IPR001242">
    <property type="entry name" value="Condensation_dom"/>
</dbReference>
<evidence type="ECO:0000256" key="1">
    <source>
        <dbReference type="SAM" id="MobiDB-lite"/>
    </source>
</evidence>
<gene>
    <name evidence="4" type="ORF">D7V93_13395</name>
</gene>
<dbReference type="Pfam" id="PF00296">
    <property type="entry name" value="Bac_luciferase"/>
    <property type="match status" value="1"/>
</dbReference>
<dbReference type="InterPro" id="IPR011251">
    <property type="entry name" value="Luciferase-like_dom"/>
</dbReference>
<dbReference type="SUPFAM" id="SSF52777">
    <property type="entry name" value="CoA-dependent acyltransferases"/>
    <property type="match status" value="2"/>
</dbReference>
<dbReference type="Pfam" id="PF00668">
    <property type="entry name" value="Condensation"/>
    <property type="match status" value="1"/>
</dbReference>
<dbReference type="Proteomes" id="UP000272888">
    <property type="component" value="Unassembled WGS sequence"/>
</dbReference>
<dbReference type="AlphaFoldDB" id="A0A3A8PWN4"/>
<feature type="region of interest" description="Disordered" evidence="1">
    <location>
        <begin position="1"/>
        <end position="102"/>
    </location>
</feature>
<keyword evidence="5" id="KW-1185">Reference proteome</keyword>
<feature type="compositionally biased region" description="Basic and acidic residues" evidence="1">
    <location>
        <begin position="60"/>
        <end position="78"/>
    </location>
</feature>
<comment type="caution">
    <text evidence="4">The sequence shown here is derived from an EMBL/GenBank/DDBJ whole genome shotgun (WGS) entry which is preliminary data.</text>
</comment>
<evidence type="ECO:0000313" key="5">
    <source>
        <dbReference type="Proteomes" id="UP000272888"/>
    </source>
</evidence>
<accession>A0A3A8PWN4</accession>